<organism evidence="2 3">
    <name type="scientific">Gymnopus androsaceus JB14</name>
    <dbReference type="NCBI Taxonomy" id="1447944"/>
    <lineage>
        <taxon>Eukaryota</taxon>
        <taxon>Fungi</taxon>
        <taxon>Dikarya</taxon>
        <taxon>Basidiomycota</taxon>
        <taxon>Agaricomycotina</taxon>
        <taxon>Agaricomycetes</taxon>
        <taxon>Agaricomycetidae</taxon>
        <taxon>Agaricales</taxon>
        <taxon>Marasmiineae</taxon>
        <taxon>Omphalotaceae</taxon>
        <taxon>Gymnopus</taxon>
    </lineage>
</organism>
<sequence>MPNNKENPQQCHKEVDHFFDKHFDNIGHPPVSPYTARDQINDDPWYQSSSPANQCYSGSPSFPSTQPGPILPLHTEAFSTLPTPKFLPALSCPITPVTIPGQPLTASPSRHWNFNMKQACRQISNSTATAKASKTSTEVSKLHFNGLDLVEMARQAIEINPFLATHGQKGKVWKELTGHLVVNLAFHLKNIEWSSIWSKVIGLVAYKKNPTSTSREVCAIAKILDKDQSFKITIAALLECLEKQHDDAEHKSEEQKAALKKWTYLLQADEDDEGGAKIWKASMMTFINKKRNMKHPNDLENDTSHGSPKHSSKKMKCLHWEESTGKAIISLIEKGQEEQKVYQEHMKNLMESSEKLGIEMAAIMVGFLDIEKAGFKAEEATKNAIVCSLLNIQ</sequence>
<dbReference type="EMBL" id="ML769755">
    <property type="protein sequence ID" value="KAE9388216.1"/>
    <property type="molecule type" value="Genomic_DNA"/>
</dbReference>
<evidence type="ECO:0000313" key="3">
    <source>
        <dbReference type="Proteomes" id="UP000799118"/>
    </source>
</evidence>
<proteinExistence type="predicted"/>
<keyword evidence="3" id="KW-1185">Reference proteome</keyword>
<accession>A0A6A4GRZ9</accession>
<protein>
    <submittedName>
        <fullName evidence="2">Uncharacterized protein</fullName>
    </submittedName>
</protein>
<evidence type="ECO:0000256" key="1">
    <source>
        <dbReference type="SAM" id="MobiDB-lite"/>
    </source>
</evidence>
<name>A0A6A4GRZ9_9AGAR</name>
<dbReference type="AlphaFoldDB" id="A0A6A4GRZ9"/>
<evidence type="ECO:0000313" key="2">
    <source>
        <dbReference type="EMBL" id="KAE9388216.1"/>
    </source>
</evidence>
<dbReference type="Proteomes" id="UP000799118">
    <property type="component" value="Unassembled WGS sequence"/>
</dbReference>
<dbReference type="OrthoDB" id="3049768at2759"/>
<feature type="region of interest" description="Disordered" evidence="1">
    <location>
        <begin position="292"/>
        <end position="315"/>
    </location>
</feature>
<reference evidence="2" key="1">
    <citation type="journal article" date="2019" name="Environ. Microbiol.">
        <title>Fungal ecological strategies reflected in gene transcription - a case study of two litter decomposers.</title>
        <authorList>
            <person name="Barbi F."/>
            <person name="Kohler A."/>
            <person name="Barry K."/>
            <person name="Baskaran P."/>
            <person name="Daum C."/>
            <person name="Fauchery L."/>
            <person name="Ihrmark K."/>
            <person name="Kuo A."/>
            <person name="LaButti K."/>
            <person name="Lipzen A."/>
            <person name="Morin E."/>
            <person name="Grigoriev I.V."/>
            <person name="Henrissat B."/>
            <person name="Lindahl B."/>
            <person name="Martin F."/>
        </authorList>
    </citation>
    <scope>NUCLEOTIDE SEQUENCE</scope>
    <source>
        <strain evidence="2">JB14</strain>
    </source>
</reference>
<gene>
    <name evidence="2" type="ORF">BT96DRAFT_1025555</name>
</gene>
<feature type="region of interest" description="Disordered" evidence="1">
    <location>
        <begin position="29"/>
        <end position="50"/>
    </location>
</feature>